<dbReference type="AlphaFoldDB" id="A0A7X6A1N9"/>
<name>A0A7X6A1N9_9ACTN</name>
<feature type="domain" description="HTH cro/C1-type" evidence="6">
    <location>
        <begin position="3"/>
        <end position="47"/>
    </location>
</feature>
<dbReference type="SUPFAM" id="SSF47413">
    <property type="entry name" value="lambda repressor-like DNA-binding domains"/>
    <property type="match status" value="1"/>
</dbReference>
<dbReference type="PROSITE" id="PS00356">
    <property type="entry name" value="HTH_LACI_1"/>
    <property type="match status" value="1"/>
</dbReference>
<reference evidence="7 8" key="1">
    <citation type="submission" date="2020-03" db="EMBL/GenBank/DDBJ databases">
        <title>Sequencing the genomes of 1000 actinobacteria strains.</title>
        <authorList>
            <person name="Klenk H.-P."/>
        </authorList>
    </citation>
    <scope>NUCLEOTIDE SEQUENCE [LARGE SCALE GENOMIC DNA]</scope>
    <source>
        <strain evidence="7 8">DSM 45490</strain>
    </source>
</reference>
<evidence type="ECO:0000256" key="4">
    <source>
        <dbReference type="SAM" id="MobiDB-lite"/>
    </source>
</evidence>
<dbReference type="PANTHER" id="PTHR30146:SF153">
    <property type="entry name" value="LACTOSE OPERON REPRESSOR"/>
    <property type="match status" value="1"/>
</dbReference>
<sequence length="354" mass="38574">MSITIADVAARAGVSKTTVSRVLNGKGELDLRTAERVRQVIEELGYVPSARAVGLARGRTRIVGMLVPSLTWPWMGEVLQGAVDVVESEGYGLLLFTFNRGAESMQQFASQVSAQSFDGLLVIEPEGTLTYIEQLHARGLPVVLIDDRAKRPQFPSVATTNYAGGESAARHLLELGRHRPLVITGVEHFGCTHERLDGFRAIYSDAGIELDPRLVFEGDFTHESGRRGVQHAFDERLEFDAVFAHNDLSAGGAIQAVRETGRNVPSDVSVVGFDDIPYAEHTEPPLTTVHQPMRQMGQAAARMLMGYFGGTPLPDDPQVLPTTLIVRSSTAPKSRPRTGTTPAPKRRPSGRSRR</sequence>
<dbReference type="InterPro" id="IPR000843">
    <property type="entry name" value="HTH_LacI"/>
</dbReference>
<dbReference type="Pfam" id="PF13377">
    <property type="entry name" value="Peripla_BP_3"/>
    <property type="match status" value="1"/>
</dbReference>
<keyword evidence="2" id="KW-0238">DNA-binding</keyword>
<gene>
    <name evidence="7" type="ORF">BJY22_003111</name>
</gene>
<accession>A0A7X6A1N9</accession>
<evidence type="ECO:0000256" key="3">
    <source>
        <dbReference type="ARBA" id="ARBA00023163"/>
    </source>
</evidence>
<dbReference type="GO" id="GO:0003700">
    <property type="term" value="F:DNA-binding transcription factor activity"/>
    <property type="evidence" value="ECO:0007669"/>
    <property type="project" value="TreeGrafter"/>
</dbReference>
<dbReference type="Gene3D" id="1.10.260.40">
    <property type="entry name" value="lambda repressor-like DNA-binding domains"/>
    <property type="match status" value="1"/>
</dbReference>
<dbReference type="Pfam" id="PF00356">
    <property type="entry name" value="LacI"/>
    <property type="match status" value="1"/>
</dbReference>
<dbReference type="InterPro" id="IPR001387">
    <property type="entry name" value="Cro/C1-type_HTH"/>
</dbReference>
<proteinExistence type="predicted"/>
<dbReference type="Proteomes" id="UP000555407">
    <property type="component" value="Unassembled WGS sequence"/>
</dbReference>
<comment type="caution">
    <text evidence="7">The sequence shown here is derived from an EMBL/GenBank/DDBJ whole genome shotgun (WGS) entry which is preliminary data.</text>
</comment>
<dbReference type="CDD" id="cd06267">
    <property type="entry name" value="PBP1_LacI_sugar_binding-like"/>
    <property type="match status" value="1"/>
</dbReference>
<dbReference type="PROSITE" id="PS50932">
    <property type="entry name" value="HTH_LACI_2"/>
    <property type="match status" value="1"/>
</dbReference>
<protein>
    <submittedName>
        <fullName evidence="7">LacI family transcriptional regulator</fullName>
    </submittedName>
</protein>
<feature type="compositionally biased region" description="Polar residues" evidence="4">
    <location>
        <begin position="325"/>
        <end position="341"/>
    </location>
</feature>
<evidence type="ECO:0000259" key="6">
    <source>
        <dbReference type="PROSITE" id="PS50943"/>
    </source>
</evidence>
<dbReference type="PRINTS" id="PR00036">
    <property type="entry name" value="HTHLACI"/>
</dbReference>
<dbReference type="InterPro" id="IPR046335">
    <property type="entry name" value="LacI/GalR-like_sensor"/>
</dbReference>
<keyword evidence="3" id="KW-0804">Transcription</keyword>
<keyword evidence="8" id="KW-1185">Reference proteome</keyword>
<dbReference type="GO" id="GO:0000976">
    <property type="term" value="F:transcription cis-regulatory region binding"/>
    <property type="evidence" value="ECO:0007669"/>
    <property type="project" value="TreeGrafter"/>
</dbReference>
<dbReference type="PROSITE" id="PS50943">
    <property type="entry name" value="HTH_CROC1"/>
    <property type="match status" value="1"/>
</dbReference>
<evidence type="ECO:0000313" key="7">
    <source>
        <dbReference type="EMBL" id="NIK57394.1"/>
    </source>
</evidence>
<feature type="region of interest" description="Disordered" evidence="4">
    <location>
        <begin position="325"/>
        <end position="354"/>
    </location>
</feature>
<dbReference type="InterPro" id="IPR010982">
    <property type="entry name" value="Lambda_DNA-bd_dom_sf"/>
</dbReference>
<dbReference type="InterPro" id="IPR028082">
    <property type="entry name" value="Peripla_BP_I"/>
</dbReference>
<dbReference type="EMBL" id="JAASRO010000001">
    <property type="protein sequence ID" value="NIK57394.1"/>
    <property type="molecule type" value="Genomic_DNA"/>
</dbReference>
<dbReference type="CDD" id="cd01392">
    <property type="entry name" value="HTH_LacI"/>
    <property type="match status" value="1"/>
</dbReference>
<dbReference type="PANTHER" id="PTHR30146">
    <property type="entry name" value="LACI-RELATED TRANSCRIPTIONAL REPRESSOR"/>
    <property type="match status" value="1"/>
</dbReference>
<keyword evidence="1" id="KW-0805">Transcription regulation</keyword>
<evidence type="ECO:0000313" key="8">
    <source>
        <dbReference type="Proteomes" id="UP000555407"/>
    </source>
</evidence>
<feature type="compositionally biased region" description="Basic residues" evidence="4">
    <location>
        <begin position="344"/>
        <end position="354"/>
    </location>
</feature>
<organism evidence="7 8">
    <name type="scientific">Kribbella shirazensis</name>
    <dbReference type="NCBI Taxonomy" id="1105143"/>
    <lineage>
        <taxon>Bacteria</taxon>
        <taxon>Bacillati</taxon>
        <taxon>Actinomycetota</taxon>
        <taxon>Actinomycetes</taxon>
        <taxon>Propionibacteriales</taxon>
        <taxon>Kribbellaceae</taxon>
        <taxon>Kribbella</taxon>
    </lineage>
</organism>
<evidence type="ECO:0000256" key="2">
    <source>
        <dbReference type="ARBA" id="ARBA00023125"/>
    </source>
</evidence>
<evidence type="ECO:0000259" key="5">
    <source>
        <dbReference type="PROSITE" id="PS50932"/>
    </source>
</evidence>
<dbReference type="Gene3D" id="3.40.50.2300">
    <property type="match status" value="2"/>
</dbReference>
<dbReference type="SMART" id="SM00354">
    <property type="entry name" value="HTH_LACI"/>
    <property type="match status" value="1"/>
</dbReference>
<dbReference type="RefSeq" id="WP_337758729.1">
    <property type="nucleotide sequence ID" value="NZ_JAASRO010000001.1"/>
</dbReference>
<feature type="domain" description="HTH lacI-type" evidence="5">
    <location>
        <begin position="3"/>
        <end position="57"/>
    </location>
</feature>
<dbReference type="SUPFAM" id="SSF53822">
    <property type="entry name" value="Periplasmic binding protein-like I"/>
    <property type="match status" value="1"/>
</dbReference>
<evidence type="ECO:0000256" key="1">
    <source>
        <dbReference type="ARBA" id="ARBA00023015"/>
    </source>
</evidence>